<dbReference type="InterPro" id="IPR000835">
    <property type="entry name" value="HTH_MarR-typ"/>
</dbReference>
<feature type="domain" description="HTH marR-type" evidence="4">
    <location>
        <begin position="6"/>
        <end position="138"/>
    </location>
</feature>
<evidence type="ECO:0000256" key="1">
    <source>
        <dbReference type="ARBA" id="ARBA00023015"/>
    </source>
</evidence>
<dbReference type="PANTHER" id="PTHR42756">
    <property type="entry name" value="TRANSCRIPTIONAL REGULATOR, MARR"/>
    <property type="match status" value="1"/>
</dbReference>
<dbReference type="Pfam" id="PF01047">
    <property type="entry name" value="MarR"/>
    <property type="match status" value="1"/>
</dbReference>
<proteinExistence type="predicted"/>
<dbReference type="Gene3D" id="1.10.10.10">
    <property type="entry name" value="Winged helix-like DNA-binding domain superfamily/Winged helix DNA-binding domain"/>
    <property type="match status" value="1"/>
</dbReference>
<keyword evidence="2" id="KW-0238">DNA-binding</keyword>
<dbReference type="SMART" id="SM00347">
    <property type="entry name" value="HTH_MARR"/>
    <property type="match status" value="1"/>
</dbReference>
<evidence type="ECO:0000313" key="5">
    <source>
        <dbReference type="EMBL" id="WWX21156.1"/>
    </source>
</evidence>
<evidence type="ECO:0000313" key="6">
    <source>
        <dbReference type="Proteomes" id="UP001385389"/>
    </source>
</evidence>
<reference evidence="5 6" key="1">
    <citation type="submission" date="2024-03" db="EMBL/GenBank/DDBJ databases">
        <title>Phenotype and Genome Characterization of a Sulfate-Reducing Bacterium Pseudodesulfovibrio sp. strain 5S69, isolated from Petroleum Reservoir in Tatarstan (Russia).</title>
        <authorList>
            <person name="Bidzhieva S.K."/>
            <person name="Kadnikov V."/>
            <person name="Tourova T.P."/>
            <person name="Samigullina S.R."/>
            <person name="Sokolova D.S."/>
            <person name="Poltaraus A.B."/>
            <person name="Avtukh A.N."/>
            <person name="Tereshina V.M."/>
            <person name="Mardanov A.V."/>
            <person name="Nazina T.N."/>
        </authorList>
    </citation>
    <scope>NUCLEOTIDE SEQUENCE [LARGE SCALE GENOMIC DNA]</scope>
    <source>
        <strain evidence="5 6">5S69</strain>
    </source>
</reference>
<evidence type="ECO:0000259" key="4">
    <source>
        <dbReference type="PROSITE" id="PS50995"/>
    </source>
</evidence>
<keyword evidence="6" id="KW-1185">Reference proteome</keyword>
<dbReference type="SUPFAM" id="SSF46785">
    <property type="entry name" value="Winged helix' DNA-binding domain"/>
    <property type="match status" value="1"/>
</dbReference>
<dbReference type="PRINTS" id="PR00598">
    <property type="entry name" value="HTHMARR"/>
</dbReference>
<dbReference type="PANTHER" id="PTHR42756:SF1">
    <property type="entry name" value="TRANSCRIPTIONAL REPRESSOR OF EMRAB OPERON"/>
    <property type="match status" value="1"/>
</dbReference>
<dbReference type="InterPro" id="IPR036388">
    <property type="entry name" value="WH-like_DNA-bd_sf"/>
</dbReference>
<dbReference type="RefSeq" id="WP_049675229.1">
    <property type="nucleotide sequence ID" value="NZ_CP146609.1"/>
</dbReference>
<gene>
    <name evidence="5" type="ORF">V8V93_11920</name>
</gene>
<protein>
    <submittedName>
        <fullName evidence="5">MarR family transcriptional regulator</fullName>
    </submittedName>
</protein>
<dbReference type="InterPro" id="IPR036390">
    <property type="entry name" value="WH_DNA-bd_sf"/>
</dbReference>
<evidence type="ECO:0000256" key="3">
    <source>
        <dbReference type="ARBA" id="ARBA00023163"/>
    </source>
</evidence>
<organism evidence="5 6">
    <name type="scientific">Pseudodesulfovibrio methanolicus</name>
    <dbReference type="NCBI Taxonomy" id="3126690"/>
    <lineage>
        <taxon>Bacteria</taxon>
        <taxon>Pseudomonadati</taxon>
        <taxon>Thermodesulfobacteriota</taxon>
        <taxon>Desulfovibrionia</taxon>
        <taxon>Desulfovibrionales</taxon>
        <taxon>Desulfovibrionaceae</taxon>
    </lineage>
</organism>
<sequence length="142" mass="15602">MTQSTISDISRALIEIAWHFGPKGLNGECCENLTMPEFIALDKISTTSQCAVQDVGYSLGFTKSGATRIVNRLEKKGYVQKIKSHEDARICCVEITKSGERVLSSANTRYMEQFHTIAAKMPEHSVADTVNMLKAMATALKG</sequence>
<name>A0ABZ2IRY9_9BACT</name>
<keyword evidence="3" id="KW-0804">Transcription</keyword>
<evidence type="ECO:0000256" key="2">
    <source>
        <dbReference type="ARBA" id="ARBA00023125"/>
    </source>
</evidence>
<dbReference type="EMBL" id="CP146609">
    <property type="protein sequence ID" value="WWX21156.1"/>
    <property type="molecule type" value="Genomic_DNA"/>
</dbReference>
<keyword evidence="1" id="KW-0805">Transcription regulation</keyword>
<dbReference type="PROSITE" id="PS50995">
    <property type="entry name" value="HTH_MARR_2"/>
    <property type="match status" value="1"/>
</dbReference>
<accession>A0ABZ2IRY9</accession>
<dbReference type="Proteomes" id="UP001385389">
    <property type="component" value="Chromosome"/>
</dbReference>